<dbReference type="GO" id="GO:0005737">
    <property type="term" value="C:cytoplasm"/>
    <property type="evidence" value="ECO:0007669"/>
    <property type="project" value="TreeGrafter"/>
</dbReference>
<proteinExistence type="predicted"/>
<dbReference type="GO" id="GO:0004029">
    <property type="term" value="F:aldehyde dehydrogenase (NAD+) activity"/>
    <property type="evidence" value="ECO:0007669"/>
    <property type="project" value="TreeGrafter"/>
</dbReference>
<organism evidence="2 3">
    <name type="scientific">Polynucleobacter cosmopolitanus</name>
    <dbReference type="NCBI Taxonomy" id="351345"/>
    <lineage>
        <taxon>Bacteria</taxon>
        <taxon>Pseudomonadati</taxon>
        <taxon>Pseudomonadota</taxon>
        <taxon>Betaproteobacteria</taxon>
        <taxon>Burkholderiales</taxon>
        <taxon>Burkholderiaceae</taxon>
        <taxon>Polynucleobacter</taxon>
    </lineage>
</organism>
<dbReference type="PANTHER" id="PTHR48079:SF6">
    <property type="entry name" value="NAD(P)-BINDING DOMAIN-CONTAINING PROTEIN-RELATED"/>
    <property type="match status" value="1"/>
</dbReference>
<feature type="domain" description="NAD-dependent epimerase/dehydratase" evidence="1">
    <location>
        <begin position="9"/>
        <end position="216"/>
    </location>
</feature>
<dbReference type="RefSeq" id="WP_089514652.1">
    <property type="nucleotide sequence ID" value="NZ_NJGG01000001.1"/>
</dbReference>
<dbReference type="AlphaFoldDB" id="A0A229FUJ6"/>
<accession>A0A229FUJ6</accession>
<dbReference type="PANTHER" id="PTHR48079">
    <property type="entry name" value="PROTEIN YEEZ"/>
    <property type="match status" value="1"/>
</dbReference>
<dbReference type="EMBL" id="NJGG01000001">
    <property type="protein sequence ID" value="OXL15614.1"/>
    <property type="molecule type" value="Genomic_DNA"/>
</dbReference>
<evidence type="ECO:0000313" key="3">
    <source>
        <dbReference type="Proteomes" id="UP000215188"/>
    </source>
</evidence>
<dbReference type="InterPro" id="IPR001509">
    <property type="entry name" value="Epimerase_deHydtase"/>
</dbReference>
<sequence>MQRIGKPRILIVGCGDVGMRLLPLLVKKYRVFALTSSSSRMSALRQAGAIPVYGNLDQPETLWRLPHLAAQVIHLAPPATQGLQDRRTSNLLSILSHGAGFIRQLIYISTTGVYGDCQGALIDETKTLNPSTARAQRRVSAEQQIRAWGMSGVQTHILRVPGIYAGDRLPVERLGRGTPVLNADEDVYTNHVNADDLARLITYVLWRGKSQRVINACDDSQLKMADYFDLIAQKMNLPKPPRASRQDLSAQLDPMMLSFMSESRRIQNKRLKELKFKLRYPTVEDCLNSL</sequence>
<dbReference type="Pfam" id="PF01370">
    <property type="entry name" value="Epimerase"/>
    <property type="match status" value="1"/>
</dbReference>
<dbReference type="InterPro" id="IPR036291">
    <property type="entry name" value="NAD(P)-bd_dom_sf"/>
</dbReference>
<dbReference type="OrthoDB" id="9808276at2"/>
<protein>
    <submittedName>
        <fullName evidence="2">NAD(P)-dependent oxidoreductase</fullName>
    </submittedName>
</protein>
<comment type="caution">
    <text evidence="2">The sequence shown here is derived from an EMBL/GenBank/DDBJ whole genome shotgun (WGS) entry which is preliminary data.</text>
</comment>
<dbReference type="SUPFAM" id="SSF51735">
    <property type="entry name" value="NAD(P)-binding Rossmann-fold domains"/>
    <property type="match status" value="1"/>
</dbReference>
<dbReference type="Gene3D" id="3.40.50.720">
    <property type="entry name" value="NAD(P)-binding Rossmann-like Domain"/>
    <property type="match status" value="1"/>
</dbReference>
<reference evidence="2 3" key="1">
    <citation type="submission" date="2017-06" db="EMBL/GenBank/DDBJ databases">
        <title>Reclassification of a Polynucleobacter cosmopolitanus strain isolated from tropical Lake Victoria as Polynucleobacter victoriensis comb. nov.</title>
        <authorList>
            <person name="Hahn M.W."/>
        </authorList>
    </citation>
    <scope>NUCLEOTIDE SEQUENCE [LARGE SCALE GENOMIC DNA]</scope>
    <source>
        <strain evidence="2 3">MWH-MoIso2</strain>
    </source>
</reference>
<gene>
    <name evidence="2" type="ORF">AOC33_00495</name>
</gene>
<keyword evidence="3" id="KW-1185">Reference proteome</keyword>
<evidence type="ECO:0000259" key="1">
    <source>
        <dbReference type="Pfam" id="PF01370"/>
    </source>
</evidence>
<dbReference type="InterPro" id="IPR051783">
    <property type="entry name" value="NAD(P)-dependent_oxidoreduct"/>
</dbReference>
<evidence type="ECO:0000313" key="2">
    <source>
        <dbReference type="EMBL" id="OXL15614.1"/>
    </source>
</evidence>
<dbReference type="Proteomes" id="UP000215188">
    <property type="component" value="Unassembled WGS sequence"/>
</dbReference>
<name>A0A229FUJ6_9BURK</name>
<dbReference type="CDD" id="cd05266">
    <property type="entry name" value="SDR_a4"/>
    <property type="match status" value="1"/>
</dbReference>